<keyword evidence="1" id="KW-0732">Signal</keyword>
<name>A0A9X1B1R8_BACCE</name>
<feature type="chain" id="PRO_5044469423" description="DUF5065 domain-containing protein" evidence="1">
    <location>
        <begin position="26"/>
        <end position="161"/>
    </location>
</feature>
<evidence type="ECO:0000313" key="3">
    <source>
        <dbReference type="Proteomes" id="UP000075476"/>
    </source>
</evidence>
<feature type="signal peptide" evidence="1">
    <location>
        <begin position="1"/>
        <end position="25"/>
    </location>
</feature>
<dbReference type="InterPro" id="IPR031998">
    <property type="entry name" value="DUF5065"/>
</dbReference>
<dbReference type="Proteomes" id="UP000075476">
    <property type="component" value="Unassembled WGS sequence"/>
</dbReference>
<organism evidence="2 3">
    <name type="scientific">Bacillus cereus</name>
    <dbReference type="NCBI Taxonomy" id="1396"/>
    <lineage>
        <taxon>Bacteria</taxon>
        <taxon>Bacillati</taxon>
        <taxon>Bacillota</taxon>
        <taxon>Bacilli</taxon>
        <taxon>Bacillales</taxon>
        <taxon>Bacillaceae</taxon>
        <taxon>Bacillus</taxon>
        <taxon>Bacillus cereus group</taxon>
    </lineage>
</organism>
<protein>
    <recommendedName>
        <fullName evidence="4">DUF5065 domain-containing protein</fullName>
    </recommendedName>
</protein>
<dbReference type="Pfam" id="PF16723">
    <property type="entry name" value="DUF5065"/>
    <property type="match status" value="1"/>
</dbReference>
<dbReference type="EMBL" id="LOMO01000024">
    <property type="protein sequence ID" value="KXY48007.1"/>
    <property type="molecule type" value="Genomic_DNA"/>
</dbReference>
<dbReference type="Gene3D" id="2.60.40.3720">
    <property type="match status" value="1"/>
</dbReference>
<evidence type="ECO:0008006" key="4">
    <source>
        <dbReference type="Google" id="ProtNLM"/>
    </source>
</evidence>
<gene>
    <name evidence="2" type="ORF">AT268_26705</name>
</gene>
<reference evidence="2 3" key="1">
    <citation type="submission" date="2015-12" db="EMBL/GenBank/DDBJ databases">
        <title>Bacillus cereus Group isolate.</title>
        <authorList>
            <person name="Kovac J."/>
        </authorList>
    </citation>
    <scope>NUCLEOTIDE SEQUENCE [LARGE SCALE GENOMIC DNA]</scope>
    <source>
        <strain evidence="2 3">FSL K6-0073</strain>
    </source>
</reference>
<dbReference type="RefSeq" id="WP_016078552.1">
    <property type="nucleotide sequence ID" value="NZ_CP023246.1"/>
</dbReference>
<proteinExistence type="predicted"/>
<accession>A0A9X1B1R8</accession>
<evidence type="ECO:0000313" key="2">
    <source>
        <dbReference type="EMBL" id="KXY48007.1"/>
    </source>
</evidence>
<evidence type="ECO:0000256" key="1">
    <source>
        <dbReference type="SAM" id="SignalP"/>
    </source>
</evidence>
<dbReference type="AlphaFoldDB" id="A0A9X1B1R8"/>
<sequence>MKLGKLVLVGALALGGLSAVGTLDAKPAAAATNVQKAVTTEDWGFKTIFDVEVGAKMMPSIYTHNMQSSYKTGGRPIFITVPWETNTFTSQDQIKVFKILPGGNLVRYQTMNWKQEHDYGSMQNFATFEAQITDAYDAGNYIAVGYVKGEFVKTDFFTINK</sequence>
<comment type="caution">
    <text evidence="2">The sequence shown here is derived from an EMBL/GenBank/DDBJ whole genome shotgun (WGS) entry which is preliminary data.</text>
</comment>